<dbReference type="PROSITE" id="PS00107">
    <property type="entry name" value="PROTEIN_KINASE_ATP"/>
    <property type="match status" value="1"/>
</dbReference>
<feature type="compositionally biased region" description="Polar residues" evidence="8">
    <location>
        <begin position="878"/>
        <end position="889"/>
    </location>
</feature>
<dbReference type="SUPFAM" id="SSF56112">
    <property type="entry name" value="Protein kinase-like (PK-like)"/>
    <property type="match status" value="1"/>
</dbReference>
<dbReference type="Pfam" id="PF00069">
    <property type="entry name" value="Pkinase"/>
    <property type="match status" value="1"/>
</dbReference>
<dbReference type="InterPro" id="IPR011009">
    <property type="entry name" value="Kinase-like_dom_sf"/>
</dbReference>
<organism evidence="10 11">
    <name type="scientific">Tetrahymena thermophila (strain SB210)</name>
    <dbReference type="NCBI Taxonomy" id="312017"/>
    <lineage>
        <taxon>Eukaryota</taxon>
        <taxon>Sar</taxon>
        <taxon>Alveolata</taxon>
        <taxon>Ciliophora</taxon>
        <taxon>Intramacronucleata</taxon>
        <taxon>Oligohymenophorea</taxon>
        <taxon>Hymenostomatida</taxon>
        <taxon>Tetrahymenina</taxon>
        <taxon>Tetrahymenidae</taxon>
        <taxon>Tetrahymena</taxon>
    </lineage>
</organism>
<evidence type="ECO:0000256" key="8">
    <source>
        <dbReference type="SAM" id="MobiDB-lite"/>
    </source>
</evidence>
<evidence type="ECO:0000256" key="5">
    <source>
        <dbReference type="ARBA" id="ARBA00022777"/>
    </source>
</evidence>
<feature type="domain" description="Protein kinase" evidence="9">
    <location>
        <begin position="80"/>
        <end position="335"/>
    </location>
</feature>
<evidence type="ECO:0000256" key="1">
    <source>
        <dbReference type="ARBA" id="ARBA00011245"/>
    </source>
</evidence>
<feature type="compositionally biased region" description="Polar residues" evidence="8">
    <location>
        <begin position="17"/>
        <end position="41"/>
    </location>
</feature>
<evidence type="ECO:0000256" key="7">
    <source>
        <dbReference type="PROSITE-ProRule" id="PRU10141"/>
    </source>
</evidence>
<evidence type="ECO:0000313" key="10">
    <source>
        <dbReference type="EMBL" id="EAR99126.3"/>
    </source>
</evidence>
<evidence type="ECO:0000256" key="2">
    <source>
        <dbReference type="ARBA" id="ARBA00022527"/>
    </source>
</evidence>
<evidence type="ECO:0000256" key="4">
    <source>
        <dbReference type="ARBA" id="ARBA00022741"/>
    </source>
</evidence>
<feature type="region of interest" description="Disordered" evidence="8">
    <location>
        <begin position="499"/>
        <end position="528"/>
    </location>
</feature>
<dbReference type="RefSeq" id="XP_001019371.3">
    <property type="nucleotide sequence ID" value="XM_001019371.3"/>
</dbReference>
<dbReference type="PANTHER" id="PTHR11584">
    <property type="entry name" value="SERINE/THREONINE PROTEIN KINASE"/>
    <property type="match status" value="1"/>
</dbReference>
<accession>Q23RC2</accession>
<dbReference type="Proteomes" id="UP000009168">
    <property type="component" value="Unassembled WGS sequence"/>
</dbReference>
<keyword evidence="2" id="KW-0723">Serine/threonine-protein kinase</keyword>
<dbReference type="KEGG" id="tet:TTHERM_00389660"/>
<protein>
    <submittedName>
        <fullName evidence="10">Ser/thr protein phosphatase family protein</fullName>
    </submittedName>
</protein>
<evidence type="ECO:0000259" key="9">
    <source>
        <dbReference type="PROSITE" id="PS50011"/>
    </source>
</evidence>
<keyword evidence="11" id="KW-1185">Reference proteome</keyword>
<dbReference type="InParanoid" id="Q23RC2"/>
<dbReference type="GeneID" id="7838852"/>
<dbReference type="InterPro" id="IPR008271">
    <property type="entry name" value="Ser/Thr_kinase_AS"/>
</dbReference>
<dbReference type="GO" id="GO:0005524">
    <property type="term" value="F:ATP binding"/>
    <property type="evidence" value="ECO:0007669"/>
    <property type="project" value="UniProtKB-UniRule"/>
</dbReference>
<dbReference type="PROSITE" id="PS50011">
    <property type="entry name" value="PROTEIN_KINASE_DOM"/>
    <property type="match status" value="1"/>
</dbReference>
<sequence length="1198" mass="139229">MSREGQNITSRNDHNQVENIDSNSISHKNNSEAIHQNSNSYEKCDDEGKSVKRYVKDLNEYHLSFDSEKYSNPLKFGDMYEFQFIIGRGAFGQVICAIQKSNKQRVAIKIIEKKQLKKFEGLDQEAKILQQLEHQHIIKYLNSHESSKVFMIVMEYFDGNSLNQFLRNRSKPLNNNEIRRIVRKILLAISHMHSLDIIHRDLKPDNILIKEQNGLFDIKVIDFGLSFKNENVGTVSDNCGTLIYMAPEVAFNRQYQRSVDLWSTGIIQYMLFTMGKHPLWEKKDDKKTFLNKLKNPQWIFPDNMDKEARQFFLKTAAIVAEDRMNVAQCLKHVWISGEGNLSVPLTMHDQIQCFQNCQTLSRIFKLLLFTQYIKNQSKNKGFYEQKIIEIAVEKSNRNMMDESMEDMQEVKEKSVSFNSANLEDSVLHQRSVQKFSSSFMLNNNQSSKLSSKILRKQTFDDEHYILNVKMSQSKYNFNQKSLTFKDQVSESYKKSKELKADEKLNLNNSTDESNSCHKSGSSHNQSQNEFKMISSRKVGEIGIDEDVISPIGVSKGLLTKSNAVDSNSNGQFNNQKSTDLGANQQFLKKQSIYHIRKYNSKKNQNDLQNNQPIQLQQDELQNSINETQIDSPLQSNGNKNIFFKQPQNKRTIQQVKNDSLIQRSSSSKISFNIRRNSKSSVNLQYAKSNTSTPQNKKDDIGNISFYNQYYMNQTNDNQEYQNNQNFRMNTLNEQQEESMLTERSNPQSTNRDEIIQSNFNLKNTNQAIKTIGGGDDQFKIQKQNKSQLNANFELKNFQASPSHEKIKNAKSINFKNTYNAFNDQKINSQAIQNVTPQKNQKQMQAIFSPRSSCPINQTQIVDIPIQNRNTKPIFQQLIDSQSSTNSLNSRKSKDQELNRKKKATLKSNFQVKEISTLSQQNSPQMHHKFSFQQEYLNFDSLQANSQENVFKKRRSVQNNYDEQFKSSLLQHEQIIIKNNQINQQQQLKSSVIPKIHHSNTKEDNELKLPQINQNWYFQNLIYFLCKKIDQQIYRIVQYQCNKIITSVVNHKAIYLISLLIVITLTNQPKIQNCNKAPAHPVQKLMIKHIQTMLTYSTQSLTSIMTAITIAIANIFKNKIAQAQHPIMHLIILILITKINQILTSQILYKQMVEVAILLQLITIVHKKNQSQKQNDFYYYYQIINISLQSNYLKNQFQS</sequence>
<feature type="region of interest" description="Disordered" evidence="8">
    <location>
        <begin position="878"/>
        <end position="903"/>
    </location>
</feature>
<reference evidence="11" key="1">
    <citation type="journal article" date="2006" name="PLoS Biol.">
        <title>Macronuclear genome sequence of the ciliate Tetrahymena thermophila, a model eukaryote.</title>
        <authorList>
            <person name="Eisen J.A."/>
            <person name="Coyne R.S."/>
            <person name="Wu M."/>
            <person name="Wu D."/>
            <person name="Thiagarajan M."/>
            <person name="Wortman J.R."/>
            <person name="Badger J.H."/>
            <person name="Ren Q."/>
            <person name="Amedeo P."/>
            <person name="Jones K.M."/>
            <person name="Tallon L.J."/>
            <person name="Delcher A.L."/>
            <person name="Salzberg S.L."/>
            <person name="Silva J.C."/>
            <person name="Haas B.J."/>
            <person name="Majoros W.H."/>
            <person name="Farzad M."/>
            <person name="Carlton J.M."/>
            <person name="Smith R.K. Jr."/>
            <person name="Garg J."/>
            <person name="Pearlman R.E."/>
            <person name="Karrer K.M."/>
            <person name="Sun L."/>
            <person name="Manning G."/>
            <person name="Elde N.C."/>
            <person name="Turkewitz A.P."/>
            <person name="Asai D.J."/>
            <person name="Wilkes D.E."/>
            <person name="Wang Y."/>
            <person name="Cai H."/>
            <person name="Collins K."/>
            <person name="Stewart B.A."/>
            <person name="Lee S.R."/>
            <person name="Wilamowska K."/>
            <person name="Weinberg Z."/>
            <person name="Ruzzo W.L."/>
            <person name="Wloga D."/>
            <person name="Gaertig J."/>
            <person name="Frankel J."/>
            <person name="Tsao C.-C."/>
            <person name="Gorovsky M.A."/>
            <person name="Keeling P.J."/>
            <person name="Waller R.F."/>
            <person name="Patron N.J."/>
            <person name="Cherry J.M."/>
            <person name="Stover N.A."/>
            <person name="Krieger C.J."/>
            <person name="del Toro C."/>
            <person name="Ryder H.F."/>
            <person name="Williamson S.C."/>
            <person name="Barbeau R.A."/>
            <person name="Hamilton E.P."/>
            <person name="Orias E."/>
        </authorList>
    </citation>
    <scope>NUCLEOTIDE SEQUENCE [LARGE SCALE GENOMIC DNA]</scope>
    <source>
        <strain evidence="11">SB210</strain>
    </source>
</reference>
<keyword evidence="5" id="KW-0418">Kinase</keyword>
<dbReference type="InterPro" id="IPR017441">
    <property type="entry name" value="Protein_kinase_ATP_BS"/>
</dbReference>
<dbReference type="InterPro" id="IPR000719">
    <property type="entry name" value="Prot_kinase_dom"/>
</dbReference>
<keyword evidence="4 7" id="KW-0547">Nucleotide-binding</keyword>
<dbReference type="SMART" id="SM00220">
    <property type="entry name" value="S_TKc"/>
    <property type="match status" value="1"/>
</dbReference>
<feature type="compositionally biased region" description="Polar residues" evidence="8">
    <location>
        <begin position="505"/>
        <end position="528"/>
    </location>
</feature>
<comment type="subunit">
    <text evidence="1">Monomer.</text>
</comment>
<dbReference type="PANTHER" id="PTHR11584:SF369">
    <property type="entry name" value="MITOGEN-ACTIVATED PROTEIN KINASE KINASE KINASE 19-RELATED"/>
    <property type="match status" value="1"/>
</dbReference>
<dbReference type="eggNOG" id="KOG0032">
    <property type="taxonomic scope" value="Eukaryota"/>
</dbReference>
<proteinExistence type="predicted"/>
<dbReference type="EMBL" id="GG662644">
    <property type="protein sequence ID" value="EAR99126.3"/>
    <property type="molecule type" value="Genomic_DNA"/>
</dbReference>
<dbReference type="OrthoDB" id="354826at2759"/>
<dbReference type="Gene3D" id="1.10.510.10">
    <property type="entry name" value="Transferase(Phosphotransferase) domain 1"/>
    <property type="match status" value="1"/>
</dbReference>
<keyword evidence="3" id="KW-0808">Transferase</keyword>
<keyword evidence="6 7" id="KW-0067">ATP-binding</keyword>
<evidence type="ECO:0000256" key="3">
    <source>
        <dbReference type="ARBA" id="ARBA00022679"/>
    </source>
</evidence>
<feature type="compositionally biased region" description="Polar residues" evidence="8">
    <location>
        <begin position="1"/>
        <end position="10"/>
    </location>
</feature>
<dbReference type="GO" id="GO:0004674">
    <property type="term" value="F:protein serine/threonine kinase activity"/>
    <property type="evidence" value="ECO:0007669"/>
    <property type="project" value="UniProtKB-KW"/>
</dbReference>
<gene>
    <name evidence="10" type="ORF">TTHERM_00389660</name>
</gene>
<dbReference type="FunFam" id="1.10.510.10:FF:000571">
    <property type="entry name" value="Maternal embryonic leucine zipper kinase"/>
    <property type="match status" value="1"/>
</dbReference>
<dbReference type="PROSITE" id="PS00108">
    <property type="entry name" value="PROTEIN_KINASE_ST"/>
    <property type="match status" value="1"/>
</dbReference>
<feature type="binding site" evidence="7">
    <location>
        <position position="109"/>
    </location>
    <ligand>
        <name>ATP</name>
        <dbReference type="ChEBI" id="CHEBI:30616"/>
    </ligand>
</feature>
<dbReference type="HOGENOM" id="CLU_274239_0_0_1"/>
<dbReference type="AlphaFoldDB" id="Q23RC2"/>
<evidence type="ECO:0000256" key="6">
    <source>
        <dbReference type="ARBA" id="ARBA00022840"/>
    </source>
</evidence>
<feature type="region of interest" description="Disordered" evidence="8">
    <location>
        <begin position="1"/>
        <end position="45"/>
    </location>
</feature>
<evidence type="ECO:0000313" key="11">
    <source>
        <dbReference type="Proteomes" id="UP000009168"/>
    </source>
</evidence>
<name>Q23RC2_TETTS</name>